<feature type="region of interest" description="Disordered" evidence="1">
    <location>
        <begin position="6"/>
        <end position="33"/>
    </location>
</feature>
<accession>A0ABN8I9S1</accession>
<feature type="non-terminal residue" evidence="2">
    <location>
        <position position="118"/>
    </location>
</feature>
<gene>
    <name evidence="2" type="ORF">IPOD504_LOCUS5576</name>
</gene>
<protein>
    <submittedName>
        <fullName evidence="2">Uncharacterized protein</fullName>
    </submittedName>
</protein>
<evidence type="ECO:0000256" key="1">
    <source>
        <dbReference type="SAM" id="MobiDB-lite"/>
    </source>
</evidence>
<evidence type="ECO:0000313" key="3">
    <source>
        <dbReference type="Proteomes" id="UP000837857"/>
    </source>
</evidence>
<name>A0ABN8I9S1_9NEOP</name>
<keyword evidence="3" id="KW-1185">Reference proteome</keyword>
<sequence>MCCTCESRSPPAAIRSESAAHNRRTRSGETKREKAFPITVRVFINSVTVLDTNKGVGHGQKTDWQRSVVVSARGNGAHWARVEGGPARVAPAPPAPPRAPLTAQAQPTEPDTDTSLHN</sequence>
<evidence type="ECO:0000313" key="2">
    <source>
        <dbReference type="EMBL" id="CAH2046981.1"/>
    </source>
</evidence>
<proteinExistence type="predicted"/>
<dbReference type="EMBL" id="OW152829">
    <property type="protein sequence ID" value="CAH2046981.1"/>
    <property type="molecule type" value="Genomic_DNA"/>
</dbReference>
<organism evidence="2 3">
    <name type="scientific">Iphiclides podalirius</name>
    <name type="common">scarce swallowtail</name>
    <dbReference type="NCBI Taxonomy" id="110791"/>
    <lineage>
        <taxon>Eukaryota</taxon>
        <taxon>Metazoa</taxon>
        <taxon>Ecdysozoa</taxon>
        <taxon>Arthropoda</taxon>
        <taxon>Hexapoda</taxon>
        <taxon>Insecta</taxon>
        <taxon>Pterygota</taxon>
        <taxon>Neoptera</taxon>
        <taxon>Endopterygota</taxon>
        <taxon>Lepidoptera</taxon>
        <taxon>Glossata</taxon>
        <taxon>Ditrysia</taxon>
        <taxon>Papilionoidea</taxon>
        <taxon>Papilionidae</taxon>
        <taxon>Papilioninae</taxon>
        <taxon>Iphiclides</taxon>
    </lineage>
</organism>
<feature type="region of interest" description="Disordered" evidence="1">
    <location>
        <begin position="82"/>
        <end position="118"/>
    </location>
</feature>
<dbReference type="Proteomes" id="UP000837857">
    <property type="component" value="Chromosome 17"/>
</dbReference>
<reference evidence="2" key="1">
    <citation type="submission" date="2022-03" db="EMBL/GenBank/DDBJ databases">
        <authorList>
            <person name="Martin H S."/>
        </authorList>
    </citation>
    <scope>NUCLEOTIDE SEQUENCE</scope>
</reference>